<evidence type="ECO:0000313" key="2">
    <source>
        <dbReference type="Proteomes" id="UP000828048"/>
    </source>
</evidence>
<sequence length="328" mass="37283">MNQQEMDELMKQVAADKIARKNKEQDRIKAAVKSVREELEDERKLRKHSESLHRKLGRELPELKSSFSSALKDLEREKKARILLEDLCDKFAKGITDYEQEVRFLKHKPEKDRAHRESPNRLILHLFEAWLDERMQMKLAEPQSDLAKKNTIVDKLSLEIETFLWARNCVDSINMNDLSLSSKKPMESSLHWHSSESFNLNGAVSAPHNADVEEDSTSSDSNCFELKRVSSGKQNISGSSKQNGNDVSESHSGKIHMEKNGTEDSCALPGHASPLQPWVSRFTTPDIEVSETSCRWPQSLKENTLKAKLLEASLEGQRSKSKPTKSSS</sequence>
<proteinExistence type="predicted"/>
<accession>A0ACB7ZC28</accession>
<organism evidence="1 2">
    <name type="scientific">Vaccinium darrowii</name>
    <dbReference type="NCBI Taxonomy" id="229202"/>
    <lineage>
        <taxon>Eukaryota</taxon>
        <taxon>Viridiplantae</taxon>
        <taxon>Streptophyta</taxon>
        <taxon>Embryophyta</taxon>
        <taxon>Tracheophyta</taxon>
        <taxon>Spermatophyta</taxon>
        <taxon>Magnoliopsida</taxon>
        <taxon>eudicotyledons</taxon>
        <taxon>Gunneridae</taxon>
        <taxon>Pentapetalae</taxon>
        <taxon>asterids</taxon>
        <taxon>Ericales</taxon>
        <taxon>Ericaceae</taxon>
        <taxon>Vaccinioideae</taxon>
        <taxon>Vaccinieae</taxon>
        <taxon>Vaccinium</taxon>
    </lineage>
</organism>
<gene>
    <name evidence="1" type="ORF">Vadar_016239</name>
</gene>
<reference evidence="1 2" key="1">
    <citation type="journal article" date="2021" name="Hortic Res">
        <title>High-quality reference genome and annotation aids understanding of berry development for evergreen blueberry (Vaccinium darrowii).</title>
        <authorList>
            <person name="Yu J."/>
            <person name="Hulse-Kemp A.M."/>
            <person name="Babiker E."/>
            <person name="Staton M."/>
        </authorList>
    </citation>
    <scope>NUCLEOTIDE SEQUENCE [LARGE SCALE GENOMIC DNA]</scope>
    <source>
        <strain evidence="2">cv. NJ 8807/NJ 8810</strain>
        <tissue evidence="1">Young leaf</tissue>
    </source>
</reference>
<comment type="caution">
    <text evidence="1">The sequence shown here is derived from an EMBL/GenBank/DDBJ whole genome shotgun (WGS) entry which is preliminary data.</text>
</comment>
<keyword evidence="2" id="KW-1185">Reference proteome</keyword>
<protein>
    <submittedName>
        <fullName evidence="1">Uncharacterized protein</fullName>
    </submittedName>
</protein>
<name>A0ACB7ZC28_9ERIC</name>
<evidence type="ECO:0000313" key="1">
    <source>
        <dbReference type="EMBL" id="KAH7863338.1"/>
    </source>
</evidence>
<dbReference type="EMBL" id="CM037162">
    <property type="protein sequence ID" value="KAH7863338.1"/>
    <property type="molecule type" value="Genomic_DNA"/>
</dbReference>
<dbReference type="Proteomes" id="UP000828048">
    <property type="component" value="Chromosome 12"/>
</dbReference>